<protein>
    <submittedName>
        <fullName evidence="1">Uncharacterized protein</fullName>
    </submittedName>
</protein>
<dbReference type="Proteomes" id="UP000828048">
    <property type="component" value="Chromosome 3"/>
</dbReference>
<proteinExistence type="predicted"/>
<accession>A0ACB7YYN0</accession>
<dbReference type="EMBL" id="CM037153">
    <property type="protein sequence ID" value="KAH7858631.1"/>
    <property type="molecule type" value="Genomic_DNA"/>
</dbReference>
<name>A0ACB7YYN0_9ERIC</name>
<evidence type="ECO:0000313" key="1">
    <source>
        <dbReference type="EMBL" id="KAH7858631.1"/>
    </source>
</evidence>
<gene>
    <name evidence="1" type="ORF">Vadar_026050</name>
</gene>
<organism evidence="1 2">
    <name type="scientific">Vaccinium darrowii</name>
    <dbReference type="NCBI Taxonomy" id="229202"/>
    <lineage>
        <taxon>Eukaryota</taxon>
        <taxon>Viridiplantae</taxon>
        <taxon>Streptophyta</taxon>
        <taxon>Embryophyta</taxon>
        <taxon>Tracheophyta</taxon>
        <taxon>Spermatophyta</taxon>
        <taxon>Magnoliopsida</taxon>
        <taxon>eudicotyledons</taxon>
        <taxon>Gunneridae</taxon>
        <taxon>Pentapetalae</taxon>
        <taxon>asterids</taxon>
        <taxon>Ericales</taxon>
        <taxon>Ericaceae</taxon>
        <taxon>Vaccinioideae</taxon>
        <taxon>Vaccinieae</taxon>
        <taxon>Vaccinium</taxon>
    </lineage>
</organism>
<sequence length="515" mass="54960">MVRNLKCSSNLCRICFSVVFDFEIEEYDSGSEDEKRTGIERKREGLLPSQILDSLFFSSGSSSIECKWSLEKYSLDRNTGRARGFGFVVFADPAVAERVVREKHMIDGRTVEAKKAVPRDDQNVVNRNNGSLQGSPGPSRTKKIFVGGLASTVTETDFKNYFDQFGMITDVVVMYDHNTQRPRGFGFITYDSEDSVDKVLFKTFHELNGKMVEVKRAVPKELSPGPSRNQLGGYSNGLSRVSSFLNAYTQGNSPNSVGGYGVRVDGRFSPVSVGRGGYSPFSPSGYGMESNFDPVLSPRYGGNGNSSPHVGFDRGWSPFYNSSPNRYDSPIGYGGGISVTGSGLTSTTRNIWANGNLNYASNSSNSNDLMGSGSGSTGLVGAFGTAGTIWGSSNISGQVGGTDSLYSDGNISYSNMDNSLGSGVGAYRRNSGNSTAPSLWNATSSGSLDERFGKFYGGGSLFGDPMWRSSSPELEGFGAFGYGPDKVASDVPARNSAGYVGGYTVANRANGGIAA</sequence>
<evidence type="ECO:0000313" key="2">
    <source>
        <dbReference type="Proteomes" id="UP000828048"/>
    </source>
</evidence>
<reference evidence="1 2" key="1">
    <citation type="journal article" date="2021" name="Hortic Res">
        <title>High-quality reference genome and annotation aids understanding of berry development for evergreen blueberry (Vaccinium darrowii).</title>
        <authorList>
            <person name="Yu J."/>
            <person name="Hulse-Kemp A.M."/>
            <person name="Babiker E."/>
            <person name="Staton M."/>
        </authorList>
    </citation>
    <scope>NUCLEOTIDE SEQUENCE [LARGE SCALE GENOMIC DNA]</scope>
    <source>
        <strain evidence="2">cv. NJ 8807/NJ 8810</strain>
        <tissue evidence="1">Young leaf</tissue>
    </source>
</reference>
<keyword evidence="2" id="KW-1185">Reference proteome</keyword>
<comment type="caution">
    <text evidence="1">The sequence shown here is derived from an EMBL/GenBank/DDBJ whole genome shotgun (WGS) entry which is preliminary data.</text>
</comment>